<organism evidence="1 2">
    <name type="scientific">Candidatus Gottesmanbacteria bacterium GW2011_GWB1_49_7</name>
    <dbReference type="NCBI Taxonomy" id="1618448"/>
    <lineage>
        <taxon>Bacteria</taxon>
        <taxon>Candidatus Gottesmaniibacteriota</taxon>
    </lineage>
</organism>
<evidence type="ECO:0000313" key="2">
    <source>
        <dbReference type="Proteomes" id="UP000034588"/>
    </source>
</evidence>
<dbReference type="AlphaFoldDB" id="A0A0G1W3R6"/>
<evidence type="ECO:0000313" key="1">
    <source>
        <dbReference type="EMBL" id="KKW13416.1"/>
    </source>
</evidence>
<accession>A0A0G1W3R6</accession>
<sequence length="132" mass="14200">MTTYANFVKNLGDLAISDVYYKLDEPPVMLNDLPAQWVQFPTGAEGAMTFDAHGGWPTFTAQLIVAYEAIGQGSQKANFAGTVGMMDNVSNALRAAVGTVVKGKLTWIMRIAEVLVGEISYWAVITEVTGHG</sequence>
<dbReference type="Proteomes" id="UP000034588">
    <property type="component" value="Unassembled WGS sequence"/>
</dbReference>
<proteinExistence type="predicted"/>
<dbReference type="EMBL" id="LCQD01000001">
    <property type="protein sequence ID" value="KKW13416.1"/>
    <property type="molecule type" value="Genomic_DNA"/>
</dbReference>
<comment type="caution">
    <text evidence="1">The sequence shown here is derived from an EMBL/GenBank/DDBJ whole genome shotgun (WGS) entry which is preliminary data.</text>
</comment>
<reference evidence="1 2" key="1">
    <citation type="journal article" date="2015" name="Nature">
        <title>rRNA introns, odd ribosomes, and small enigmatic genomes across a large radiation of phyla.</title>
        <authorList>
            <person name="Brown C.T."/>
            <person name="Hug L.A."/>
            <person name="Thomas B.C."/>
            <person name="Sharon I."/>
            <person name="Castelle C.J."/>
            <person name="Singh A."/>
            <person name="Wilkins M.J."/>
            <person name="Williams K.H."/>
            <person name="Banfield J.F."/>
        </authorList>
    </citation>
    <scope>NUCLEOTIDE SEQUENCE [LARGE SCALE GENOMIC DNA]</scope>
</reference>
<name>A0A0G1W3R6_9BACT</name>
<gene>
    <name evidence="1" type="ORF">UY48_C0001G0037</name>
</gene>
<protein>
    <submittedName>
        <fullName evidence="1">Uncharacterized protein</fullName>
    </submittedName>
</protein>